<evidence type="ECO:0000313" key="6">
    <source>
        <dbReference type="Proteomes" id="UP001174694"/>
    </source>
</evidence>
<name>A0AA38RGH9_9PEZI</name>
<dbReference type="AlphaFoldDB" id="A0AA38RGH9"/>
<reference evidence="5" key="1">
    <citation type="submission" date="2022-07" db="EMBL/GenBank/DDBJ databases">
        <title>Fungi with potential for degradation of polypropylene.</title>
        <authorList>
            <person name="Gostincar C."/>
        </authorList>
    </citation>
    <scope>NUCLEOTIDE SEQUENCE</scope>
    <source>
        <strain evidence="5">EXF-13308</strain>
    </source>
</reference>
<sequence>MLLTRFCAFVAFVRLALSAPPHYQRREVSPSDLLDTYDYIVVGSGPGGGPLAARLAIAGKTVLLIDAGEDQGDAIPYQVPALSLQSTEYEPMRWNYYVNHYSNLTAQKQDSKMTYTTPSGGLYIGKSPPAGSKPKGILYPRAGALGGCSAHNALITVYPHASDWNGIASLTGDSSWAASNMRGYFQRLENCSYLPNSVAGHGFSGWLTTSLTSLTLVVEDSKLLRIVLNAAQAMGQGGLLTNLITSVTGLAGVLLTDLNAGTATRDSTQGVYQMPIATDNGFRANPRNFILDTANAVNPDGSRKYHLDLLLNTLVTKVRFDTSGARPKAVGVNFIHGESLYRADPRAGGAGSGTAGSATASGEVILAAGSFNTPQLLKLSGIGPRAELQALGIRVLADRPGVGTNLQDRYETTVIGKADTDFVVTHDCTFYRTPDDPCLVRWQNGLTPDLKGVYASNGLAIAIVKKSSSAAASDDPDLFILGAPVSFKGYYEGYAAEGTADAQHWSWLTLKAHSRNRAGTVRLRSTDPRDMPLVDFNSFADPATGLLDVKAVAEGMAFTRGMLSSVGGFTEVWPGPGVTAGTPMETWIRDEAWGHHACCTAPIGATSDPAAVLDSQFRVIGVDNLRVVDASAFPKIPGFFLAVPVYMLSEKAADVILGL</sequence>
<evidence type="ECO:0000259" key="4">
    <source>
        <dbReference type="PROSITE" id="PS00624"/>
    </source>
</evidence>
<dbReference type="SUPFAM" id="SSF51905">
    <property type="entry name" value="FAD/NAD(P)-binding domain"/>
    <property type="match status" value="1"/>
</dbReference>
<dbReference type="GO" id="GO:0050660">
    <property type="term" value="F:flavin adenine dinucleotide binding"/>
    <property type="evidence" value="ECO:0007669"/>
    <property type="project" value="InterPro"/>
</dbReference>
<accession>A0AA38RGH9</accession>
<dbReference type="EMBL" id="JANBVO010000015">
    <property type="protein sequence ID" value="KAJ9145086.1"/>
    <property type="molecule type" value="Genomic_DNA"/>
</dbReference>
<dbReference type="PANTHER" id="PTHR11552">
    <property type="entry name" value="GLUCOSE-METHANOL-CHOLINE GMC OXIDOREDUCTASE"/>
    <property type="match status" value="1"/>
</dbReference>
<keyword evidence="6" id="KW-1185">Reference proteome</keyword>
<gene>
    <name evidence="5" type="ORF">NKR23_g5640</name>
</gene>
<comment type="similarity">
    <text evidence="1">Belongs to the GMC oxidoreductase family.</text>
</comment>
<dbReference type="InterPro" id="IPR000172">
    <property type="entry name" value="GMC_OxRdtase_N"/>
</dbReference>
<dbReference type="InterPro" id="IPR036188">
    <property type="entry name" value="FAD/NAD-bd_sf"/>
</dbReference>
<dbReference type="Pfam" id="PF05199">
    <property type="entry name" value="GMC_oxred_C"/>
    <property type="match status" value="1"/>
</dbReference>
<evidence type="ECO:0000313" key="5">
    <source>
        <dbReference type="EMBL" id="KAJ9145086.1"/>
    </source>
</evidence>
<keyword evidence="3" id="KW-0732">Signal</keyword>
<feature type="binding site" evidence="2">
    <location>
        <position position="315"/>
    </location>
    <ligand>
        <name>FAD</name>
        <dbReference type="ChEBI" id="CHEBI:57692"/>
    </ligand>
</feature>
<feature type="signal peptide" evidence="3">
    <location>
        <begin position="1"/>
        <end position="18"/>
    </location>
</feature>
<evidence type="ECO:0000256" key="3">
    <source>
        <dbReference type="SAM" id="SignalP"/>
    </source>
</evidence>
<dbReference type="PIRSF" id="PIRSF000137">
    <property type="entry name" value="Alcohol_oxidase"/>
    <property type="match status" value="1"/>
</dbReference>
<dbReference type="Gene3D" id="3.30.560.10">
    <property type="entry name" value="Glucose Oxidase, domain 3"/>
    <property type="match status" value="1"/>
</dbReference>
<proteinExistence type="inferred from homology"/>
<dbReference type="SUPFAM" id="SSF54373">
    <property type="entry name" value="FAD-linked reductases, C-terminal domain"/>
    <property type="match status" value="1"/>
</dbReference>
<evidence type="ECO:0000256" key="1">
    <source>
        <dbReference type="ARBA" id="ARBA00010790"/>
    </source>
</evidence>
<dbReference type="Pfam" id="PF00732">
    <property type="entry name" value="GMC_oxred_N"/>
    <property type="match status" value="1"/>
</dbReference>
<feature type="domain" description="Glucose-methanol-choline oxidoreductase N-terminal" evidence="4">
    <location>
        <begin position="369"/>
        <end position="383"/>
    </location>
</feature>
<dbReference type="GO" id="GO:0016614">
    <property type="term" value="F:oxidoreductase activity, acting on CH-OH group of donors"/>
    <property type="evidence" value="ECO:0007669"/>
    <property type="project" value="InterPro"/>
</dbReference>
<keyword evidence="2" id="KW-0274">FAD</keyword>
<dbReference type="PROSITE" id="PS00624">
    <property type="entry name" value="GMC_OXRED_2"/>
    <property type="match status" value="1"/>
</dbReference>
<feature type="chain" id="PRO_5041379276" evidence="3">
    <location>
        <begin position="19"/>
        <end position="659"/>
    </location>
</feature>
<protein>
    <submittedName>
        <fullName evidence="5">Alcohol dehydrogenase</fullName>
    </submittedName>
</protein>
<dbReference type="InterPro" id="IPR007867">
    <property type="entry name" value="GMC_OxRtase_C"/>
</dbReference>
<keyword evidence="2" id="KW-0285">Flavoprotein</keyword>
<dbReference type="Proteomes" id="UP001174694">
    <property type="component" value="Unassembled WGS sequence"/>
</dbReference>
<dbReference type="Gene3D" id="3.50.50.60">
    <property type="entry name" value="FAD/NAD(P)-binding domain"/>
    <property type="match status" value="1"/>
</dbReference>
<evidence type="ECO:0000256" key="2">
    <source>
        <dbReference type="PIRSR" id="PIRSR000137-2"/>
    </source>
</evidence>
<comment type="caution">
    <text evidence="5">The sequence shown here is derived from an EMBL/GenBank/DDBJ whole genome shotgun (WGS) entry which is preliminary data.</text>
</comment>
<dbReference type="InterPro" id="IPR012132">
    <property type="entry name" value="GMC_OxRdtase"/>
</dbReference>
<comment type="cofactor">
    <cofactor evidence="2">
        <name>FAD</name>
        <dbReference type="ChEBI" id="CHEBI:57692"/>
    </cofactor>
</comment>
<organism evidence="5 6">
    <name type="scientific">Pleurostoma richardsiae</name>
    <dbReference type="NCBI Taxonomy" id="41990"/>
    <lineage>
        <taxon>Eukaryota</taxon>
        <taxon>Fungi</taxon>
        <taxon>Dikarya</taxon>
        <taxon>Ascomycota</taxon>
        <taxon>Pezizomycotina</taxon>
        <taxon>Sordariomycetes</taxon>
        <taxon>Sordariomycetidae</taxon>
        <taxon>Calosphaeriales</taxon>
        <taxon>Pleurostomataceae</taxon>
        <taxon>Pleurostoma</taxon>
    </lineage>
</organism>
<dbReference type="PANTHER" id="PTHR11552:SF213">
    <property type="entry name" value="DEHYDROGENASE, PUTATIVE-RELATED"/>
    <property type="match status" value="1"/>
</dbReference>